<sequence length="62" mass="7389">IQSGYQLQLLFAILLLHCYPAQPEILWQGYKCYICDDLEHRLQQDGRRQNPSADNIEDYDLY</sequence>
<dbReference type="AlphaFoldDB" id="A0A165CXX0"/>
<evidence type="ECO:0000256" key="1">
    <source>
        <dbReference type="SAM" id="SignalP"/>
    </source>
</evidence>
<dbReference type="InParanoid" id="A0A165CXX0"/>
<feature type="chain" id="PRO_5007856225" evidence="1">
    <location>
        <begin position="24"/>
        <end position="62"/>
    </location>
</feature>
<organism evidence="2 3">
    <name type="scientific">Calocera cornea HHB12733</name>
    <dbReference type="NCBI Taxonomy" id="1353952"/>
    <lineage>
        <taxon>Eukaryota</taxon>
        <taxon>Fungi</taxon>
        <taxon>Dikarya</taxon>
        <taxon>Basidiomycota</taxon>
        <taxon>Agaricomycotina</taxon>
        <taxon>Dacrymycetes</taxon>
        <taxon>Dacrymycetales</taxon>
        <taxon>Dacrymycetaceae</taxon>
        <taxon>Calocera</taxon>
    </lineage>
</organism>
<accession>A0A165CXX0</accession>
<keyword evidence="1" id="KW-0732">Signal</keyword>
<reference evidence="2 3" key="1">
    <citation type="journal article" date="2016" name="Mol. Biol. Evol.">
        <title>Comparative Genomics of Early-Diverging Mushroom-Forming Fungi Provides Insights into the Origins of Lignocellulose Decay Capabilities.</title>
        <authorList>
            <person name="Nagy L.G."/>
            <person name="Riley R."/>
            <person name="Tritt A."/>
            <person name="Adam C."/>
            <person name="Daum C."/>
            <person name="Floudas D."/>
            <person name="Sun H."/>
            <person name="Yadav J.S."/>
            <person name="Pangilinan J."/>
            <person name="Larsson K.H."/>
            <person name="Matsuura K."/>
            <person name="Barry K."/>
            <person name="Labutti K."/>
            <person name="Kuo R."/>
            <person name="Ohm R.A."/>
            <person name="Bhattacharya S.S."/>
            <person name="Shirouzu T."/>
            <person name="Yoshinaga Y."/>
            <person name="Martin F.M."/>
            <person name="Grigoriev I.V."/>
            <person name="Hibbett D.S."/>
        </authorList>
    </citation>
    <scope>NUCLEOTIDE SEQUENCE [LARGE SCALE GENOMIC DNA]</scope>
    <source>
        <strain evidence="2 3">HHB12733</strain>
    </source>
</reference>
<dbReference type="STRING" id="1353952.A0A165CXX0"/>
<feature type="signal peptide" evidence="1">
    <location>
        <begin position="1"/>
        <end position="23"/>
    </location>
</feature>
<name>A0A165CXX0_9BASI</name>
<dbReference type="OrthoDB" id="1728974at2759"/>
<gene>
    <name evidence="2" type="ORF">CALCODRAFT_408476</name>
</gene>
<protein>
    <submittedName>
        <fullName evidence="2">Uncharacterized protein</fullName>
    </submittedName>
</protein>
<feature type="non-terminal residue" evidence="2">
    <location>
        <position position="62"/>
    </location>
</feature>
<feature type="non-terminal residue" evidence="2">
    <location>
        <position position="1"/>
    </location>
</feature>
<dbReference type="EMBL" id="KV424098">
    <property type="protein sequence ID" value="KZT51639.1"/>
    <property type="molecule type" value="Genomic_DNA"/>
</dbReference>
<keyword evidence="3" id="KW-1185">Reference proteome</keyword>
<evidence type="ECO:0000313" key="2">
    <source>
        <dbReference type="EMBL" id="KZT51639.1"/>
    </source>
</evidence>
<evidence type="ECO:0000313" key="3">
    <source>
        <dbReference type="Proteomes" id="UP000076842"/>
    </source>
</evidence>
<proteinExistence type="predicted"/>
<dbReference type="Proteomes" id="UP000076842">
    <property type="component" value="Unassembled WGS sequence"/>
</dbReference>